<dbReference type="AlphaFoldDB" id="A0A4V4NFW8"/>
<proteinExistence type="predicted"/>
<evidence type="ECO:0000313" key="2">
    <source>
        <dbReference type="Proteomes" id="UP000307173"/>
    </source>
</evidence>
<accession>A0A4V4NFW8</accession>
<evidence type="ECO:0000313" key="1">
    <source>
        <dbReference type="EMBL" id="TID29690.1"/>
    </source>
</evidence>
<comment type="caution">
    <text evidence="1">The sequence shown here is derived from an EMBL/GenBank/DDBJ whole genome shotgun (WGS) entry which is preliminary data.</text>
</comment>
<sequence>MTAAEIHSSLLTTNNRDYVNDPLCSHEYDQYTSCERYHKTLETQHAKIYRYNAFDELVIHLQATIMTSLPYINYPSHRVLSMILTGTQLSQAKDLVLNKTINLSILCTKYLHTLLSIFDMKELKQDNKDYTIIFNQELSNLYERLFLIFKFLEPTGGKRGRRKKQADKLKSVAISINSSTLEDSDEDVQHKTTSMNNDRIESLFEVSTSEMSLDSSLLYGLPHLEEVEKNIWSYIVHTFKLSSKLCDVETLDTFLLYKEASNRWLEFIKILLRFLKLDLSRKSDAAETLLGQNLLKICRCPSFKEASTYQLTDILLTLSSYVFTNLNTTLERTTILPIDLTLINPSHICSALNLFDEGHPAKIVDIESIPTRFELLQLVWNTCQLLHLPSIVKFKFINSVAVHMNNLSPTELATYYQCSPEAMLDSILFPVSFEIMRLMFKAWTVTSDNYFTDLSCYVQQIEKMLQFIQITDMDGTQAGLRVASDINTDAKKFAVVVKFQLLAVMTTPSFSEKELMLLKKLVISIENKEVPLALLLNV</sequence>
<gene>
    <name evidence="1" type="ORF">CANINC_001703</name>
</gene>
<dbReference type="EMBL" id="SELW01000275">
    <property type="protein sequence ID" value="TID29690.1"/>
    <property type="molecule type" value="Genomic_DNA"/>
</dbReference>
<keyword evidence="2" id="KW-1185">Reference proteome</keyword>
<dbReference type="Proteomes" id="UP000307173">
    <property type="component" value="Unassembled WGS sequence"/>
</dbReference>
<dbReference type="OrthoDB" id="3997287at2759"/>
<protein>
    <submittedName>
        <fullName evidence="1">Uncharacterized protein</fullName>
    </submittedName>
</protein>
<reference evidence="1 2" key="1">
    <citation type="journal article" date="2019" name="Front. Genet.">
        <title>Whole-Genome Sequencing of the Opportunistic Yeast Pathogen Candida inconspicua Uncovers Its Hybrid Origin.</title>
        <authorList>
            <person name="Mixao V."/>
            <person name="Hansen A.P."/>
            <person name="Saus E."/>
            <person name="Boekhout T."/>
            <person name="Lass-Florl C."/>
            <person name="Gabaldon T."/>
        </authorList>
    </citation>
    <scope>NUCLEOTIDE SEQUENCE [LARGE SCALE GENOMIC DNA]</scope>
    <source>
        <strain evidence="1 2">CBS 180</strain>
    </source>
</reference>
<organism evidence="1 2">
    <name type="scientific">Pichia inconspicua</name>
    <dbReference type="NCBI Taxonomy" id="52247"/>
    <lineage>
        <taxon>Eukaryota</taxon>
        <taxon>Fungi</taxon>
        <taxon>Dikarya</taxon>
        <taxon>Ascomycota</taxon>
        <taxon>Saccharomycotina</taxon>
        <taxon>Pichiomycetes</taxon>
        <taxon>Pichiales</taxon>
        <taxon>Pichiaceae</taxon>
        <taxon>Pichia</taxon>
    </lineage>
</organism>
<name>A0A4V4NFW8_9ASCO</name>